<comment type="similarity">
    <text evidence="1">Belongs to the glutathione peroxidase family.</text>
</comment>
<organism evidence="4">
    <name type="scientific">bioreactor metagenome</name>
    <dbReference type="NCBI Taxonomy" id="1076179"/>
    <lineage>
        <taxon>unclassified sequences</taxon>
        <taxon>metagenomes</taxon>
        <taxon>ecological metagenomes</taxon>
    </lineage>
</organism>
<dbReference type="PROSITE" id="PS00460">
    <property type="entry name" value="GLUTATHIONE_PEROXID_1"/>
    <property type="match status" value="1"/>
</dbReference>
<proteinExistence type="inferred from homology"/>
<dbReference type="InterPro" id="IPR029759">
    <property type="entry name" value="GPX_AS"/>
</dbReference>
<name>A0A644TT87_9ZZZZ</name>
<sequence>MGKIHQFKMKAINGQMIDFAQYENKVLLIVNTASKCGFTGQYEGLEELNKKYADKGLVVLGFPCNQFLAQEPAIDGEIAEFCSINFGVSFQMFSKIDVNGENAPEIYNFLKSQAPFEGFPNKEIGEKLSGILKENSPEFLEGNEIKWNFTKFLVSKDGSKIKRFESSVAPKELEKDIEEFIL</sequence>
<evidence type="ECO:0000313" key="4">
    <source>
        <dbReference type="EMBL" id="MPL70174.1"/>
    </source>
</evidence>
<evidence type="ECO:0000256" key="3">
    <source>
        <dbReference type="ARBA" id="ARBA00023002"/>
    </source>
</evidence>
<dbReference type="PIRSF" id="PIRSF000303">
    <property type="entry name" value="Glutathion_perox"/>
    <property type="match status" value="1"/>
</dbReference>
<reference evidence="4" key="1">
    <citation type="submission" date="2019-08" db="EMBL/GenBank/DDBJ databases">
        <authorList>
            <person name="Kucharzyk K."/>
            <person name="Murdoch R.W."/>
            <person name="Higgins S."/>
            <person name="Loffler F."/>
        </authorList>
    </citation>
    <scope>NUCLEOTIDE SEQUENCE</scope>
</reference>
<dbReference type="EC" id="1.11.1.22" evidence="4"/>
<dbReference type="InterPro" id="IPR000889">
    <property type="entry name" value="Glutathione_peroxidase"/>
</dbReference>
<dbReference type="CDD" id="cd00340">
    <property type="entry name" value="GSH_Peroxidase"/>
    <property type="match status" value="1"/>
</dbReference>
<dbReference type="InterPro" id="IPR036249">
    <property type="entry name" value="Thioredoxin-like_sf"/>
</dbReference>
<comment type="caution">
    <text evidence="4">The sequence shown here is derived from an EMBL/GenBank/DDBJ whole genome shotgun (WGS) entry which is preliminary data.</text>
</comment>
<dbReference type="Gene3D" id="3.40.30.10">
    <property type="entry name" value="Glutaredoxin"/>
    <property type="match status" value="1"/>
</dbReference>
<dbReference type="PROSITE" id="PS00763">
    <property type="entry name" value="GLUTATHIONE_PEROXID_2"/>
    <property type="match status" value="1"/>
</dbReference>
<evidence type="ECO:0000256" key="1">
    <source>
        <dbReference type="ARBA" id="ARBA00006926"/>
    </source>
</evidence>
<dbReference type="PANTHER" id="PTHR11592:SF78">
    <property type="entry name" value="GLUTATHIONE PEROXIDASE"/>
    <property type="match status" value="1"/>
</dbReference>
<keyword evidence="2 4" id="KW-0575">Peroxidase</keyword>
<accession>A0A644TT87</accession>
<dbReference type="GO" id="GO:0004601">
    <property type="term" value="F:peroxidase activity"/>
    <property type="evidence" value="ECO:0007669"/>
    <property type="project" value="UniProtKB-KW"/>
</dbReference>
<gene>
    <name evidence="4" type="primary">gpx1_1</name>
    <name evidence="4" type="ORF">SDC9_15927</name>
</gene>
<dbReference type="PANTHER" id="PTHR11592">
    <property type="entry name" value="GLUTATHIONE PEROXIDASE"/>
    <property type="match status" value="1"/>
</dbReference>
<dbReference type="PRINTS" id="PR01011">
    <property type="entry name" value="GLUTPROXDASE"/>
</dbReference>
<dbReference type="GO" id="GO:0034599">
    <property type="term" value="P:cellular response to oxidative stress"/>
    <property type="evidence" value="ECO:0007669"/>
    <property type="project" value="TreeGrafter"/>
</dbReference>
<dbReference type="InterPro" id="IPR029760">
    <property type="entry name" value="GPX_CS"/>
</dbReference>
<dbReference type="EMBL" id="VSSQ01000051">
    <property type="protein sequence ID" value="MPL70174.1"/>
    <property type="molecule type" value="Genomic_DNA"/>
</dbReference>
<protein>
    <submittedName>
        <fullName evidence="4">Hydroperoxy fatty acid reductase gpx1</fullName>
        <ecNumber evidence="4">1.11.1.22</ecNumber>
    </submittedName>
</protein>
<dbReference type="Pfam" id="PF00255">
    <property type="entry name" value="GSHPx"/>
    <property type="match status" value="1"/>
</dbReference>
<dbReference type="FunFam" id="3.40.30.10:FF:000010">
    <property type="entry name" value="Glutathione peroxidase"/>
    <property type="match status" value="1"/>
</dbReference>
<dbReference type="AlphaFoldDB" id="A0A644TT87"/>
<dbReference type="PROSITE" id="PS51355">
    <property type="entry name" value="GLUTATHIONE_PEROXID_3"/>
    <property type="match status" value="1"/>
</dbReference>
<evidence type="ECO:0000256" key="2">
    <source>
        <dbReference type="ARBA" id="ARBA00022559"/>
    </source>
</evidence>
<keyword evidence="3 4" id="KW-0560">Oxidoreductase</keyword>
<dbReference type="SUPFAM" id="SSF52833">
    <property type="entry name" value="Thioredoxin-like"/>
    <property type="match status" value="1"/>
</dbReference>